<keyword evidence="1" id="KW-0489">Methyltransferase</keyword>
<dbReference type="PANTHER" id="PTHR33153:SF3">
    <property type="entry name" value="TRAFFICKING PROTEIN PARTICLE COMPLEX SUBUNIT 11 DOMAIN-CONTAINING PROTEIN"/>
    <property type="match status" value="1"/>
</dbReference>
<dbReference type="InterPro" id="IPR029063">
    <property type="entry name" value="SAM-dependent_MTases_sf"/>
</dbReference>
<dbReference type="EMBL" id="CAXAMN010028694">
    <property type="protein sequence ID" value="CAK9117429.1"/>
    <property type="molecule type" value="Genomic_DNA"/>
</dbReference>
<sequence>MDQSKLRLPRLGYKRMSKAFDKIFRPACHLVGTWIHGFRLNLNLSTEDLKKDSVTSIELCARALSEVIDNFGSIPLSIHLQQDNTYREGKNKYMMAFFLLLQILGVCRFASLGFCRVGHSHEDIDQCFGQIARLLMGKSVTSPDGMIAVLTEAMETGTDPGNTGRIRGSQARAYKLDETCCWKPFVGQTGVIFRGLRRVHYFRFCARKDLGTDVLDNVLQLEELSGNRFEPHQDDTFLITKRWLADTEVQRALCVVPAVTAAQIRAGYQPPSGVAPRRVIREPIRKNIEKTVPPCRYSIVKSRLEKLGYIVSGAEYNTADFGLPQQRRRAWLLCIQASELSSSSAQLAADMNLFRRHNGKLQKRVRELTPLATSCSQREICILACAIEQLAVEKGVDAMKSMVVIQELAKLQGIGGTEWSHYDMHLAPDKEPGCRIDMAPARKKQRTAQSNSKNAGHLPDNISQVAPVRIELRDFISLVHQGRHGFSEDRKFPLHKGGSFLDLVQRCWADETSLIEDSLDFVKRIGLMASDSSVDDFTQKYLTLKDY</sequence>
<keyword evidence="5" id="KW-1185">Reference proteome</keyword>
<evidence type="ECO:0000259" key="3">
    <source>
        <dbReference type="Pfam" id="PF25273"/>
    </source>
</evidence>
<dbReference type="Gene3D" id="3.40.50.150">
    <property type="entry name" value="Vaccinia Virus protein VP39"/>
    <property type="match status" value="1"/>
</dbReference>
<dbReference type="InterPro" id="IPR057191">
    <property type="entry name" value="DUF7869"/>
</dbReference>
<dbReference type="Pfam" id="PF25273">
    <property type="entry name" value="DUF7869"/>
    <property type="match status" value="1"/>
</dbReference>
<keyword evidence="2" id="KW-0808">Transferase</keyword>
<evidence type="ECO:0000313" key="5">
    <source>
        <dbReference type="Proteomes" id="UP001642484"/>
    </source>
</evidence>
<gene>
    <name evidence="4" type="ORF">CCMP2556_LOCUS54755</name>
</gene>
<protein>
    <recommendedName>
        <fullName evidence="3">DUF7869 domain-containing protein</fullName>
    </recommendedName>
</protein>
<organism evidence="4 5">
    <name type="scientific">Durusdinium trenchii</name>
    <dbReference type="NCBI Taxonomy" id="1381693"/>
    <lineage>
        <taxon>Eukaryota</taxon>
        <taxon>Sar</taxon>
        <taxon>Alveolata</taxon>
        <taxon>Dinophyceae</taxon>
        <taxon>Suessiales</taxon>
        <taxon>Symbiodiniaceae</taxon>
        <taxon>Durusdinium</taxon>
    </lineage>
</organism>
<dbReference type="InterPro" id="IPR001525">
    <property type="entry name" value="C5_MeTfrase"/>
</dbReference>
<evidence type="ECO:0000313" key="4">
    <source>
        <dbReference type="EMBL" id="CAK9117429.1"/>
    </source>
</evidence>
<dbReference type="PANTHER" id="PTHR33153">
    <property type="entry name" value="MYND-TYPE DOMAIN-CONTAINING PROTEIN"/>
    <property type="match status" value="1"/>
</dbReference>
<evidence type="ECO:0000256" key="1">
    <source>
        <dbReference type="ARBA" id="ARBA00022603"/>
    </source>
</evidence>
<evidence type="ECO:0000256" key="2">
    <source>
        <dbReference type="ARBA" id="ARBA00022679"/>
    </source>
</evidence>
<feature type="domain" description="DUF7869" evidence="3">
    <location>
        <begin position="27"/>
        <end position="206"/>
    </location>
</feature>
<comment type="caution">
    <text evidence="4">The sequence shown here is derived from an EMBL/GenBank/DDBJ whole genome shotgun (WGS) entry which is preliminary data.</text>
</comment>
<accession>A0ABP0SYA6</accession>
<reference evidence="4 5" key="1">
    <citation type="submission" date="2024-02" db="EMBL/GenBank/DDBJ databases">
        <authorList>
            <person name="Chen Y."/>
            <person name="Shah S."/>
            <person name="Dougan E. K."/>
            <person name="Thang M."/>
            <person name="Chan C."/>
        </authorList>
    </citation>
    <scope>NUCLEOTIDE SEQUENCE [LARGE SCALE GENOMIC DNA]</scope>
</reference>
<dbReference type="Pfam" id="PF00145">
    <property type="entry name" value="DNA_methylase"/>
    <property type="match status" value="1"/>
</dbReference>
<dbReference type="Proteomes" id="UP001642484">
    <property type="component" value="Unassembled WGS sequence"/>
</dbReference>
<dbReference type="SUPFAM" id="SSF53335">
    <property type="entry name" value="S-adenosyl-L-methionine-dependent methyltransferases"/>
    <property type="match status" value="1"/>
</dbReference>
<name>A0ABP0SYA6_9DINO</name>
<proteinExistence type="predicted"/>